<proteinExistence type="predicted"/>
<protein>
    <submittedName>
        <fullName evidence="1">Uncharacterized protein</fullName>
    </submittedName>
</protein>
<keyword evidence="2" id="KW-1185">Reference proteome</keyword>
<name>A0A5D2TS43_GOSMU</name>
<sequence length="72" mass="8298">MGFASSFSNIPSFFNMKIEETSFIKALYKKFSTTDKSDATKLFCIKVVLLVQMAIHQGYRHEPLFIFVLIID</sequence>
<accession>A0A5D2TS43</accession>
<reference evidence="1 2" key="1">
    <citation type="submission" date="2019-07" db="EMBL/GenBank/DDBJ databases">
        <title>WGS assembly of Gossypium mustelinum.</title>
        <authorList>
            <person name="Chen Z.J."/>
            <person name="Sreedasyam A."/>
            <person name="Ando A."/>
            <person name="Song Q."/>
            <person name="De L."/>
            <person name="Hulse-Kemp A."/>
            <person name="Ding M."/>
            <person name="Ye W."/>
            <person name="Kirkbride R."/>
            <person name="Jenkins J."/>
            <person name="Plott C."/>
            <person name="Lovell J."/>
            <person name="Lin Y.-M."/>
            <person name="Vaughn R."/>
            <person name="Liu B."/>
            <person name="Li W."/>
            <person name="Simpson S."/>
            <person name="Scheffler B."/>
            <person name="Saski C."/>
            <person name="Grover C."/>
            <person name="Hu G."/>
            <person name="Conover J."/>
            <person name="Carlson J."/>
            <person name="Shu S."/>
            <person name="Boston L."/>
            <person name="Williams M."/>
            <person name="Peterson D."/>
            <person name="Mcgee K."/>
            <person name="Jones D."/>
            <person name="Wendel J."/>
            <person name="Stelly D."/>
            <person name="Grimwood J."/>
            <person name="Schmutz J."/>
        </authorList>
    </citation>
    <scope>NUCLEOTIDE SEQUENCE [LARGE SCALE GENOMIC DNA]</scope>
    <source>
        <strain evidence="1">1408120.09</strain>
    </source>
</reference>
<evidence type="ECO:0000313" key="1">
    <source>
        <dbReference type="EMBL" id="TYI68027.1"/>
    </source>
</evidence>
<organism evidence="1 2">
    <name type="scientific">Gossypium mustelinum</name>
    <name type="common">Cotton</name>
    <name type="synonym">Gossypium caicoense</name>
    <dbReference type="NCBI Taxonomy" id="34275"/>
    <lineage>
        <taxon>Eukaryota</taxon>
        <taxon>Viridiplantae</taxon>
        <taxon>Streptophyta</taxon>
        <taxon>Embryophyta</taxon>
        <taxon>Tracheophyta</taxon>
        <taxon>Spermatophyta</taxon>
        <taxon>Magnoliopsida</taxon>
        <taxon>eudicotyledons</taxon>
        <taxon>Gunneridae</taxon>
        <taxon>Pentapetalae</taxon>
        <taxon>rosids</taxon>
        <taxon>malvids</taxon>
        <taxon>Malvales</taxon>
        <taxon>Malvaceae</taxon>
        <taxon>Malvoideae</taxon>
        <taxon>Gossypium</taxon>
    </lineage>
</organism>
<dbReference type="AlphaFoldDB" id="A0A5D2TS43"/>
<evidence type="ECO:0000313" key="2">
    <source>
        <dbReference type="Proteomes" id="UP000323597"/>
    </source>
</evidence>
<dbReference type="Proteomes" id="UP000323597">
    <property type="component" value="Chromosome D08"/>
</dbReference>
<gene>
    <name evidence="1" type="ORF">E1A91_D08G060300v1</name>
</gene>
<dbReference type="EMBL" id="CM017656">
    <property type="protein sequence ID" value="TYI68027.1"/>
    <property type="molecule type" value="Genomic_DNA"/>
</dbReference>